<proteinExistence type="predicted"/>
<feature type="region of interest" description="Disordered" evidence="1">
    <location>
        <begin position="1"/>
        <end position="21"/>
    </location>
</feature>
<dbReference type="RefSeq" id="WP_067129998.1">
    <property type="nucleotide sequence ID" value="NZ_KQ948217.1"/>
</dbReference>
<feature type="domain" description="HTH cro/C1-type" evidence="2">
    <location>
        <begin position="30"/>
        <end position="85"/>
    </location>
</feature>
<dbReference type="SMART" id="SM00530">
    <property type="entry name" value="HTH_XRE"/>
    <property type="match status" value="1"/>
</dbReference>
<evidence type="ECO:0000259" key="2">
    <source>
        <dbReference type="PROSITE" id="PS50943"/>
    </source>
</evidence>
<protein>
    <recommendedName>
        <fullName evidence="2">HTH cro/C1-type domain-containing protein</fullName>
    </recommendedName>
</protein>
<dbReference type="Gene3D" id="1.10.260.40">
    <property type="entry name" value="lambda repressor-like DNA-binding domains"/>
    <property type="match status" value="1"/>
</dbReference>
<keyword evidence="4" id="KW-1185">Reference proteome</keyword>
<dbReference type="Pfam" id="PF19054">
    <property type="entry name" value="DUF5753"/>
    <property type="match status" value="1"/>
</dbReference>
<dbReference type="InterPro" id="IPR001387">
    <property type="entry name" value="Cro/C1-type_HTH"/>
</dbReference>
<dbReference type="STRING" id="67386.AQI95_28695"/>
<gene>
    <name evidence="3" type="ORF">AQI95_28695</name>
</gene>
<dbReference type="InterPro" id="IPR043917">
    <property type="entry name" value="DUF5753"/>
</dbReference>
<dbReference type="CDD" id="cd00093">
    <property type="entry name" value="HTH_XRE"/>
    <property type="match status" value="1"/>
</dbReference>
<accession>A0A101NZD3</accession>
<comment type="caution">
    <text evidence="3">The sequence shown here is derived from an EMBL/GenBank/DDBJ whole genome shotgun (WGS) entry which is preliminary data.</text>
</comment>
<organism evidence="3 4">
    <name type="scientific">Streptomyces yokosukanensis</name>
    <dbReference type="NCBI Taxonomy" id="67386"/>
    <lineage>
        <taxon>Bacteria</taxon>
        <taxon>Bacillati</taxon>
        <taxon>Actinomycetota</taxon>
        <taxon>Actinomycetes</taxon>
        <taxon>Kitasatosporales</taxon>
        <taxon>Streptomycetaceae</taxon>
        <taxon>Streptomyces</taxon>
    </lineage>
</organism>
<dbReference type="Pfam" id="PF13560">
    <property type="entry name" value="HTH_31"/>
    <property type="match status" value="1"/>
</dbReference>
<dbReference type="AlphaFoldDB" id="A0A101NZD3"/>
<sequence>MTNQSAVSDEAPGQSGAGPTQRRRTLGFRLLALRRASGLSAEVAGEQAGVSKATVSRYEQGKGNVRWNQVKALAEVYRASEEETLELIDLAKNSKITDGWWVPLAGKLSDPMRILLPIENEAPSIWQFTTGVVPGLLQTKQYAEAIKATPGNSLEPEAITEFLDMRMQRQKILTRDSPPAYHVVLDESVLCRKVGGPDVMADQLDLLLDRRQERNVTIQVLPFDQGAYSAALTSFIVYGGAEPSLDVIFVETAVGSLFLEEGGARQQYDNVRTFLRQEALDPDSSAELIAEARKKHLRNQK</sequence>
<reference evidence="3 4" key="1">
    <citation type="submission" date="2015-10" db="EMBL/GenBank/DDBJ databases">
        <title>Draft genome sequence of Streptomyces yokosukanensis DSM 40224, type strain for the species Streptomyces yokosukanensis.</title>
        <authorList>
            <person name="Ruckert C."/>
            <person name="Winkler A."/>
            <person name="Kalinowski J."/>
            <person name="Kampfer P."/>
            <person name="Glaeser S."/>
        </authorList>
    </citation>
    <scope>NUCLEOTIDE SEQUENCE [LARGE SCALE GENOMIC DNA]</scope>
    <source>
        <strain evidence="3 4">DSM 40224</strain>
    </source>
</reference>
<dbReference type="InterPro" id="IPR010982">
    <property type="entry name" value="Lambda_DNA-bd_dom_sf"/>
</dbReference>
<evidence type="ECO:0000256" key="1">
    <source>
        <dbReference type="SAM" id="MobiDB-lite"/>
    </source>
</evidence>
<dbReference type="GO" id="GO:0003677">
    <property type="term" value="F:DNA binding"/>
    <property type="evidence" value="ECO:0007669"/>
    <property type="project" value="InterPro"/>
</dbReference>
<dbReference type="Proteomes" id="UP000053127">
    <property type="component" value="Unassembled WGS sequence"/>
</dbReference>
<dbReference type="SUPFAM" id="SSF47413">
    <property type="entry name" value="lambda repressor-like DNA-binding domains"/>
    <property type="match status" value="1"/>
</dbReference>
<evidence type="ECO:0000313" key="3">
    <source>
        <dbReference type="EMBL" id="KUN02062.1"/>
    </source>
</evidence>
<dbReference type="EMBL" id="LMWN01000040">
    <property type="protein sequence ID" value="KUN02062.1"/>
    <property type="molecule type" value="Genomic_DNA"/>
</dbReference>
<dbReference type="OrthoDB" id="4285266at2"/>
<dbReference type="PROSITE" id="PS50943">
    <property type="entry name" value="HTH_CROC1"/>
    <property type="match status" value="1"/>
</dbReference>
<name>A0A101NZD3_9ACTN</name>
<evidence type="ECO:0000313" key="4">
    <source>
        <dbReference type="Proteomes" id="UP000053127"/>
    </source>
</evidence>